<organism evidence="1 2">
    <name type="scientific">Trichocoleus desertorum GB2-A4</name>
    <dbReference type="NCBI Taxonomy" id="2933944"/>
    <lineage>
        <taxon>Bacteria</taxon>
        <taxon>Bacillati</taxon>
        <taxon>Cyanobacteriota</taxon>
        <taxon>Cyanophyceae</taxon>
        <taxon>Leptolyngbyales</taxon>
        <taxon>Trichocoleusaceae</taxon>
        <taxon>Trichocoleus</taxon>
    </lineage>
</organism>
<dbReference type="EMBL" id="JAMPKM010000034">
    <property type="protein sequence ID" value="MEP0820566.1"/>
    <property type="molecule type" value="Genomic_DNA"/>
</dbReference>
<evidence type="ECO:0000313" key="1">
    <source>
        <dbReference type="EMBL" id="MEP0820566.1"/>
    </source>
</evidence>
<comment type="caution">
    <text evidence="1">The sequence shown here is derived from an EMBL/GenBank/DDBJ whole genome shotgun (WGS) entry which is preliminary data.</text>
</comment>
<dbReference type="RefSeq" id="WP_190442031.1">
    <property type="nucleotide sequence ID" value="NZ_JAMPKM010000034.1"/>
</dbReference>
<evidence type="ECO:0000313" key="2">
    <source>
        <dbReference type="Proteomes" id="UP001464891"/>
    </source>
</evidence>
<name>A0ABV0JHS6_9CYAN</name>
<proteinExistence type="predicted"/>
<sequence>MMRKLIAAVQLQRYPTKPMPNSEAVKLQIRSAFASVEFPGDWCLRGSNEGDEPFLLEQEFKGKTDWQALDPAFIDRAPDGYGSALSFFSDEAFRFYLPAYLITDIDGKLDMHDPVFHLTHGLTDETRGNRVNPRRYGERTWFDEQGHRFAVFDREQARAIVSYLELKRETDEFQRDEIDQAIANYWSGRAEASAG</sequence>
<dbReference type="Pfam" id="PF20461">
    <property type="entry name" value="DUF6714"/>
    <property type="match status" value="1"/>
</dbReference>
<gene>
    <name evidence="1" type="ORF">NC998_26100</name>
</gene>
<accession>A0ABV0JHS6</accession>
<reference evidence="1 2" key="1">
    <citation type="submission" date="2022-04" db="EMBL/GenBank/DDBJ databases">
        <title>Positive selection, recombination, and allopatry shape intraspecific diversity of widespread and dominant cyanobacteria.</title>
        <authorList>
            <person name="Wei J."/>
            <person name="Shu W."/>
            <person name="Hu C."/>
        </authorList>
    </citation>
    <scope>NUCLEOTIDE SEQUENCE [LARGE SCALE GENOMIC DNA]</scope>
    <source>
        <strain evidence="1 2">GB2-A4</strain>
    </source>
</reference>
<dbReference type="InterPro" id="IPR046560">
    <property type="entry name" value="DUF6714"/>
</dbReference>
<dbReference type="Proteomes" id="UP001464891">
    <property type="component" value="Unassembled WGS sequence"/>
</dbReference>
<keyword evidence="2" id="KW-1185">Reference proteome</keyword>
<protein>
    <submittedName>
        <fullName evidence="1">Uncharacterized protein</fullName>
    </submittedName>
</protein>